<accession>A0A165F3I6</accession>
<feature type="region of interest" description="Disordered" evidence="1">
    <location>
        <begin position="82"/>
        <end position="102"/>
    </location>
</feature>
<dbReference type="EMBL" id="KV423983">
    <property type="protein sequence ID" value="KZT56110.1"/>
    <property type="molecule type" value="Genomic_DNA"/>
</dbReference>
<dbReference type="Proteomes" id="UP000076842">
    <property type="component" value="Unassembled WGS sequence"/>
</dbReference>
<dbReference type="InParanoid" id="A0A165F3I6"/>
<evidence type="ECO:0000256" key="1">
    <source>
        <dbReference type="SAM" id="MobiDB-lite"/>
    </source>
</evidence>
<evidence type="ECO:0000313" key="3">
    <source>
        <dbReference type="Proteomes" id="UP000076842"/>
    </source>
</evidence>
<protein>
    <submittedName>
        <fullName evidence="2">Uncharacterized protein</fullName>
    </submittedName>
</protein>
<evidence type="ECO:0000313" key="2">
    <source>
        <dbReference type="EMBL" id="KZT56110.1"/>
    </source>
</evidence>
<keyword evidence="3" id="KW-1185">Reference proteome</keyword>
<proteinExistence type="predicted"/>
<feature type="region of interest" description="Disordered" evidence="1">
    <location>
        <begin position="1"/>
        <end position="39"/>
    </location>
</feature>
<reference evidence="2 3" key="1">
    <citation type="journal article" date="2016" name="Mol. Biol. Evol.">
        <title>Comparative Genomics of Early-Diverging Mushroom-Forming Fungi Provides Insights into the Origins of Lignocellulose Decay Capabilities.</title>
        <authorList>
            <person name="Nagy L.G."/>
            <person name="Riley R."/>
            <person name="Tritt A."/>
            <person name="Adam C."/>
            <person name="Daum C."/>
            <person name="Floudas D."/>
            <person name="Sun H."/>
            <person name="Yadav J.S."/>
            <person name="Pangilinan J."/>
            <person name="Larsson K.H."/>
            <person name="Matsuura K."/>
            <person name="Barry K."/>
            <person name="Labutti K."/>
            <person name="Kuo R."/>
            <person name="Ohm R.A."/>
            <person name="Bhattacharya S.S."/>
            <person name="Shirouzu T."/>
            <person name="Yoshinaga Y."/>
            <person name="Martin F.M."/>
            <person name="Grigoriev I.V."/>
            <person name="Hibbett D.S."/>
        </authorList>
    </citation>
    <scope>NUCLEOTIDE SEQUENCE [LARGE SCALE GENOMIC DNA]</scope>
    <source>
        <strain evidence="2 3">HHB12733</strain>
    </source>
</reference>
<gene>
    <name evidence="2" type="ORF">CALCODRAFT_509681</name>
</gene>
<organism evidence="2 3">
    <name type="scientific">Calocera cornea HHB12733</name>
    <dbReference type="NCBI Taxonomy" id="1353952"/>
    <lineage>
        <taxon>Eukaryota</taxon>
        <taxon>Fungi</taxon>
        <taxon>Dikarya</taxon>
        <taxon>Basidiomycota</taxon>
        <taxon>Agaricomycotina</taxon>
        <taxon>Dacrymycetes</taxon>
        <taxon>Dacrymycetales</taxon>
        <taxon>Dacrymycetaceae</taxon>
        <taxon>Calocera</taxon>
    </lineage>
</organism>
<dbReference type="AlphaFoldDB" id="A0A165F3I6"/>
<sequence length="164" mass="17325">MATANDNSNIRLRTPPPPPALLHQTPNAAHLRPIPRPDVENTQGRMALQLPDVPLQLPNAPRLRTIPLPPIDIPPATAAAAVPVHDPNVPGEGSGGRQFPRWTTSKAEPQLATLTLLQVDPSPRGQAPNAPLIVLVPLPNVATMTSAGYKAESEMAADLGAEKD</sequence>
<feature type="compositionally biased region" description="Polar residues" evidence="1">
    <location>
        <begin position="1"/>
        <end position="11"/>
    </location>
</feature>
<name>A0A165F3I6_9BASI</name>